<protein>
    <recommendedName>
        <fullName evidence="5">Carrier domain-containing protein</fullName>
    </recommendedName>
</protein>
<proteinExistence type="predicted"/>
<evidence type="ECO:0000313" key="4">
    <source>
        <dbReference type="Proteomes" id="UP000185596"/>
    </source>
</evidence>
<dbReference type="Gene3D" id="3.40.630.30">
    <property type="match status" value="1"/>
</dbReference>
<sequence>MTFPPAPGRQDHRRELAELLGLTVAELPDEARFVDDLALDSLDMMSLAAWLDERGVRVDPAHATLGSVGEVLALLDNTAALGLTGLSVEMSDGRSELPGPPAPPADPLVPVLETRTFRLVPLEPKDVPFLYALAVHPRNCFRWRYHGVPPSPERFTDELWAHVLTQYVVRRVDDNQPVGHVVAYGANQNVSHAFLGAVFQGRYPGTGLAAETVALFARHLFRVFPLRKLYLEIPDFNWGQLSSGEGTYFETEGVLREHVYYAGRYWDQRVCAIYGDMHGQKPNPAKGTAR</sequence>
<dbReference type="SUPFAM" id="SSF55729">
    <property type="entry name" value="Acyl-CoA N-acyltransferases (Nat)"/>
    <property type="match status" value="1"/>
</dbReference>
<dbReference type="AlphaFoldDB" id="A0A1Q8CDW5"/>
<gene>
    <name evidence="3" type="ORF">BU204_28895</name>
</gene>
<comment type="caution">
    <text evidence="3">The sequence shown here is derived from an EMBL/GenBank/DDBJ whole genome shotgun (WGS) entry which is preliminary data.</text>
</comment>
<evidence type="ECO:0008006" key="5">
    <source>
        <dbReference type="Google" id="ProtNLM"/>
    </source>
</evidence>
<reference evidence="3 4" key="1">
    <citation type="submission" date="2016-12" db="EMBL/GenBank/DDBJ databases">
        <title>The draft genome sequence of Actinophytocola sp. 11-183.</title>
        <authorList>
            <person name="Wang W."/>
            <person name="Yuan L."/>
        </authorList>
    </citation>
    <scope>NUCLEOTIDE SEQUENCE [LARGE SCALE GENOMIC DNA]</scope>
    <source>
        <strain evidence="3 4">11-183</strain>
    </source>
</reference>
<evidence type="ECO:0000313" key="3">
    <source>
        <dbReference type="EMBL" id="OLF12561.1"/>
    </source>
</evidence>
<dbReference type="Gene3D" id="1.10.1200.10">
    <property type="entry name" value="ACP-like"/>
    <property type="match status" value="1"/>
</dbReference>
<dbReference type="InterPro" id="IPR036736">
    <property type="entry name" value="ACP-like_sf"/>
</dbReference>
<organism evidence="3 4">
    <name type="scientific">Actinophytocola xanthii</name>
    <dbReference type="NCBI Taxonomy" id="1912961"/>
    <lineage>
        <taxon>Bacteria</taxon>
        <taxon>Bacillati</taxon>
        <taxon>Actinomycetota</taxon>
        <taxon>Actinomycetes</taxon>
        <taxon>Pseudonocardiales</taxon>
        <taxon>Pseudonocardiaceae</taxon>
    </lineage>
</organism>
<dbReference type="InterPro" id="IPR000182">
    <property type="entry name" value="GNAT_dom"/>
</dbReference>
<evidence type="ECO:0000259" key="2">
    <source>
        <dbReference type="Pfam" id="PF13302"/>
    </source>
</evidence>
<dbReference type="InterPro" id="IPR016181">
    <property type="entry name" value="Acyl_CoA_acyltransferase"/>
</dbReference>
<accession>A0A1Q8CDW5</accession>
<dbReference type="STRING" id="1912961.BU204_28895"/>
<keyword evidence="4" id="KW-1185">Reference proteome</keyword>
<feature type="domain" description="N-acetyltransferase" evidence="2">
    <location>
        <begin position="118"/>
        <end position="237"/>
    </location>
</feature>
<evidence type="ECO:0000259" key="1">
    <source>
        <dbReference type="Pfam" id="PF00550"/>
    </source>
</evidence>
<dbReference type="GO" id="GO:0016747">
    <property type="term" value="F:acyltransferase activity, transferring groups other than amino-acyl groups"/>
    <property type="evidence" value="ECO:0007669"/>
    <property type="project" value="InterPro"/>
</dbReference>
<dbReference type="Pfam" id="PF13302">
    <property type="entry name" value="Acetyltransf_3"/>
    <property type="match status" value="1"/>
</dbReference>
<dbReference type="Proteomes" id="UP000185596">
    <property type="component" value="Unassembled WGS sequence"/>
</dbReference>
<feature type="domain" description="Carrier" evidence="1">
    <location>
        <begin position="14"/>
        <end position="74"/>
    </location>
</feature>
<dbReference type="EMBL" id="MSIE01000060">
    <property type="protein sequence ID" value="OLF12561.1"/>
    <property type="molecule type" value="Genomic_DNA"/>
</dbReference>
<dbReference type="InterPro" id="IPR009081">
    <property type="entry name" value="PP-bd_ACP"/>
</dbReference>
<name>A0A1Q8CDW5_9PSEU</name>
<dbReference type="Pfam" id="PF00550">
    <property type="entry name" value="PP-binding"/>
    <property type="match status" value="1"/>
</dbReference>
<dbReference type="SUPFAM" id="SSF47336">
    <property type="entry name" value="ACP-like"/>
    <property type="match status" value="1"/>
</dbReference>